<dbReference type="PANTHER" id="PTHR11364">
    <property type="entry name" value="THIOSULFATE SULFERTANSFERASE"/>
    <property type="match status" value="1"/>
</dbReference>
<dbReference type="PROSITE" id="PS50206">
    <property type="entry name" value="RHODANESE_3"/>
    <property type="match status" value="2"/>
</dbReference>
<feature type="domain" description="Rhodanese" evidence="4">
    <location>
        <begin position="168"/>
        <end position="277"/>
    </location>
</feature>
<keyword evidence="2" id="KW-0677">Repeat</keyword>
<accession>A0ABX0YKD2</accession>
<keyword evidence="6" id="KW-1185">Reference proteome</keyword>
<dbReference type="InterPro" id="IPR001763">
    <property type="entry name" value="Rhodanese-like_dom"/>
</dbReference>
<keyword evidence="1 3" id="KW-0808">Transferase</keyword>
<sequence length="281" mass="30278">MPIAQLISPENLYQRLEEPGLVILDCRASLGDLDYGRRSYAQGHIEGARLADLDRDLSGKVVRGVTGRHPLPSPGHLLERFQAWGINANSDVVLYDDGPGAYAARAWWLLAWLGKRSGVYILNGGLKAWHEARLPLSLNAPPAERGHLSAKPDASLVVTAQQLAAQLPEGRLTLLDARAQPRFNGEAEPIDPVAGHIPGAHCLDFSKNIGPAGTFLAPEQLHERFKAYEGKEVVAYCGSGVTACHNLFAMCLAGLPLAKLYAGSWSEWITDPQRPVATGAG</sequence>
<dbReference type="SUPFAM" id="SSF52821">
    <property type="entry name" value="Rhodanese/Cell cycle control phosphatase"/>
    <property type="match status" value="2"/>
</dbReference>
<name>A0ABX0YKD2_9PSED</name>
<gene>
    <name evidence="5" type="ORF">HBH25_17495</name>
</gene>
<feature type="domain" description="Rhodanese" evidence="4">
    <location>
        <begin position="17"/>
        <end position="138"/>
    </location>
</feature>
<protein>
    <recommendedName>
        <fullName evidence="3">Sulfurtransferase</fullName>
    </recommendedName>
</protein>
<reference evidence="5 6" key="1">
    <citation type="submission" date="2020-03" db="EMBL/GenBank/DDBJ databases">
        <authorList>
            <person name="Wang L."/>
            <person name="He N."/>
            <person name="Li Y."/>
            <person name="Fang Y."/>
            <person name="Zhang F."/>
        </authorList>
    </citation>
    <scope>NUCLEOTIDE SEQUENCE [LARGE SCALE GENOMIC DNA]</scope>
    <source>
        <strain evidence="6">hsmgli-8</strain>
    </source>
</reference>
<dbReference type="InterPro" id="IPR001307">
    <property type="entry name" value="Thiosulphate_STrfase_CS"/>
</dbReference>
<evidence type="ECO:0000256" key="3">
    <source>
        <dbReference type="RuleBase" id="RU000507"/>
    </source>
</evidence>
<dbReference type="Pfam" id="PF00581">
    <property type="entry name" value="Rhodanese"/>
    <property type="match status" value="2"/>
</dbReference>
<evidence type="ECO:0000256" key="2">
    <source>
        <dbReference type="ARBA" id="ARBA00022737"/>
    </source>
</evidence>
<dbReference type="EMBL" id="JAAVJI010000012">
    <property type="protein sequence ID" value="NJP02647.1"/>
    <property type="molecule type" value="Genomic_DNA"/>
</dbReference>
<dbReference type="PROSITE" id="PS00683">
    <property type="entry name" value="RHODANESE_2"/>
    <property type="match status" value="1"/>
</dbReference>
<dbReference type="InterPro" id="IPR045078">
    <property type="entry name" value="TST/MPST-like"/>
</dbReference>
<dbReference type="Gene3D" id="3.40.250.10">
    <property type="entry name" value="Rhodanese-like domain"/>
    <property type="match status" value="2"/>
</dbReference>
<evidence type="ECO:0000313" key="6">
    <source>
        <dbReference type="Proteomes" id="UP000746535"/>
    </source>
</evidence>
<comment type="caution">
    <text evidence="5">The sequence shown here is derived from an EMBL/GenBank/DDBJ whole genome shotgun (WGS) entry which is preliminary data.</text>
</comment>
<dbReference type="CDD" id="cd01449">
    <property type="entry name" value="TST_Repeat_2"/>
    <property type="match status" value="1"/>
</dbReference>
<evidence type="ECO:0000256" key="1">
    <source>
        <dbReference type="ARBA" id="ARBA00022679"/>
    </source>
</evidence>
<dbReference type="RefSeq" id="WP_168085227.1">
    <property type="nucleotide sequence ID" value="NZ_JAAVJI010000012.1"/>
</dbReference>
<dbReference type="SMART" id="SM00450">
    <property type="entry name" value="RHOD"/>
    <property type="match status" value="2"/>
</dbReference>
<dbReference type="Proteomes" id="UP000746535">
    <property type="component" value="Unassembled WGS sequence"/>
</dbReference>
<dbReference type="CDD" id="cd01448">
    <property type="entry name" value="TST_Repeat_1"/>
    <property type="match status" value="1"/>
</dbReference>
<dbReference type="InterPro" id="IPR036873">
    <property type="entry name" value="Rhodanese-like_dom_sf"/>
</dbReference>
<organism evidence="5 6">
    <name type="scientific">Pseudomonas quercus</name>
    <dbReference type="NCBI Taxonomy" id="2722792"/>
    <lineage>
        <taxon>Bacteria</taxon>
        <taxon>Pseudomonadati</taxon>
        <taxon>Pseudomonadota</taxon>
        <taxon>Gammaproteobacteria</taxon>
        <taxon>Pseudomonadales</taxon>
        <taxon>Pseudomonadaceae</taxon>
        <taxon>Pseudomonas</taxon>
    </lineage>
</organism>
<evidence type="ECO:0000313" key="5">
    <source>
        <dbReference type="EMBL" id="NJP02647.1"/>
    </source>
</evidence>
<proteinExistence type="predicted"/>
<dbReference type="PANTHER" id="PTHR11364:SF27">
    <property type="entry name" value="SULFURTRANSFERASE"/>
    <property type="match status" value="1"/>
</dbReference>
<evidence type="ECO:0000259" key="4">
    <source>
        <dbReference type="PROSITE" id="PS50206"/>
    </source>
</evidence>